<feature type="non-terminal residue" evidence="1">
    <location>
        <position position="173"/>
    </location>
</feature>
<dbReference type="Proteomes" id="UP001529510">
    <property type="component" value="Unassembled WGS sequence"/>
</dbReference>
<accession>A0ABD0Q8J0</accession>
<dbReference type="Gene3D" id="2.120.10.30">
    <property type="entry name" value="TolB, C-terminal domain"/>
    <property type="match status" value="1"/>
</dbReference>
<gene>
    <name evidence="1" type="ORF">M9458_021373</name>
</gene>
<name>A0ABD0Q8J0_CIRMR</name>
<dbReference type="InterPro" id="IPR011042">
    <property type="entry name" value="6-blade_b-propeller_TolB-like"/>
</dbReference>
<proteinExistence type="predicted"/>
<reference evidence="1 2" key="1">
    <citation type="submission" date="2024-05" db="EMBL/GenBank/DDBJ databases">
        <title>Genome sequencing and assembly of Indian major carp, Cirrhinus mrigala (Hamilton, 1822).</title>
        <authorList>
            <person name="Mohindra V."/>
            <person name="Chowdhury L.M."/>
            <person name="Lal K."/>
            <person name="Jena J.K."/>
        </authorList>
    </citation>
    <scope>NUCLEOTIDE SEQUENCE [LARGE SCALE GENOMIC DNA]</scope>
    <source>
        <strain evidence="1">CM1030</strain>
        <tissue evidence="1">Blood</tissue>
    </source>
</reference>
<evidence type="ECO:0000313" key="2">
    <source>
        <dbReference type="Proteomes" id="UP001529510"/>
    </source>
</evidence>
<comment type="caution">
    <text evidence="1">The sequence shown here is derived from an EMBL/GenBank/DDBJ whole genome shotgun (WGS) entry which is preliminary data.</text>
</comment>
<feature type="non-terminal residue" evidence="1">
    <location>
        <position position="1"/>
    </location>
</feature>
<keyword evidence="2" id="KW-1185">Reference proteome</keyword>
<organism evidence="1 2">
    <name type="scientific">Cirrhinus mrigala</name>
    <name type="common">Mrigala</name>
    <dbReference type="NCBI Taxonomy" id="683832"/>
    <lineage>
        <taxon>Eukaryota</taxon>
        <taxon>Metazoa</taxon>
        <taxon>Chordata</taxon>
        <taxon>Craniata</taxon>
        <taxon>Vertebrata</taxon>
        <taxon>Euteleostomi</taxon>
        <taxon>Actinopterygii</taxon>
        <taxon>Neopterygii</taxon>
        <taxon>Teleostei</taxon>
        <taxon>Ostariophysi</taxon>
        <taxon>Cypriniformes</taxon>
        <taxon>Cyprinidae</taxon>
        <taxon>Labeoninae</taxon>
        <taxon>Labeonini</taxon>
        <taxon>Cirrhinus</taxon>
    </lineage>
</organism>
<dbReference type="EMBL" id="JAMKFB020000010">
    <property type="protein sequence ID" value="KAL0181998.1"/>
    <property type="molecule type" value="Genomic_DNA"/>
</dbReference>
<sequence length="173" mass="19174">TDGTGRHTFWDFFQGRPAQTLAVFNGWFYFADEKKLWRAPQNMPADAQNGFISKATLPVLHIFHALQQPQGFAPCKDSGCKLCLPSKKSAAGFTCLCPEGALPMSWGSCENFKVAYATATAIYGLEFAGKAPVKTEIFTSNEDIQSFDMYWRRGCVVWSNGTGHVKTNIQSQD</sequence>
<dbReference type="AlphaFoldDB" id="A0ABD0Q8J0"/>
<evidence type="ECO:0000313" key="1">
    <source>
        <dbReference type="EMBL" id="KAL0181998.1"/>
    </source>
</evidence>
<protein>
    <submittedName>
        <fullName evidence="1">Uncharacterized protein</fullName>
    </submittedName>
</protein>